<dbReference type="STRING" id="147645.A6J80_13010"/>
<dbReference type="OrthoDB" id="7773041at2"/>
<reference evidence="1" key="1">
    <citation type="submission" date="2017-12" db="EMBL/GenBank/DDBJ databases">
        <title>FDA dAtabase for Regulatory Grade micrObial Sequences (FDA-ARGOS): Supporting development and validation of Infectious Disease Dx tests.</title>
        <authorList>
            <person name="Campos J."/>
            <person name="Goldberg B."/>
            <person name="Tallon L."/>
            <person name="Sadzewicz L."/>
            <person name="Sengamalay N."/>
            <person name="Ott S."/>
            <person name="Godinez A."/>
            <person name="Nagaraj S."/>
            <person name="Vyas G."/>
            <person name="Aluvathingal J."/>
            <person name="Nadendla S."/>
            <person name="Geyer C."/>
            <person name="Nandy P."/>
            <person name="Hobson J."/>
            <person name="Sichtig H."/>
        </authorList>
    </citation>
    <scope>NUCLEOTIDE SEQUENCE</scope>
    <source>
        <strain evidence="1">FDAARGOS_252</strain>
    </source>
</reference>
<sequence length="155" mass="16278">MRRLLPCLPLLLSLAACVSSAPPPQPAPPPLAPGALRVMMCEIRDESGTGWVPGFLMLTRQTAGPHSGRIEVFDPILQNLVGRPVAAQVTADDGASRSYGWALSGVRNGSGQYAARLDYRLTVSKSDGAAHVTAVAEGYDNIMHGQGRCLSPAEG</sequence>
<gene>
    <name evidence="1" type="ORF">A6J80_13010</name>
</gene>
<dbReference type="EMBL" id="CP020442">
    <property type="protein sequence ID" value="ARC37175.1"/>
    <property type="molecule type" value="Genomic_DNA"/>
</dbReference>
<accession>A0A1V0GTI3</accession>
<dbReference type="PROSITE" id="PS51257">
    <property type="entry name" value="PROKAR_LIPOPROTEIN"/>
    <property type="match status" value="1"/>
</dbReference>
<dbReference type="Proteomes" id="UP000191257">
    <property type="component" value="Chromosome"/>
</dbReference>
<keyword evidence="2" id="KW-1185">Reference proteome</keyword>
<organism evidence="1 2">
    <name type="scientific">Paracoccus yeei</name>
    <dbReference type="NCBI Taxonomy" id="147645"/>
    <lineage>
        <taxon>Bacteria</taxon>
        <taxon>Pseudomonadati</taxon>
        <taxon>Pseudomonadota</taxon>
        <taxon>Alphaproteobacteria</taxon>
        <taxon>Rhodobacterales</taxon>
        <taxon>Paracoccaceae</taxon>
        <taxon>Paracoccus</taxon>
    </lineage>
</organism>
<evidence type="ECO:0000313" key="1">
    <source>
        <dbReference type="EMBL" id="ARC37175.1"/>
    </source>
</evidence>
<dbReference type="KEGG" id="pye:A6J80_13010"/>
<protein>
    <submittedName>
        <fullName evidence="1">Uncharacterized protein</fullName>
    </submittedName>
</protein>
<dbReference type="eggNOG" id="ENOG5033K5I">
    <property type="taxonomic scope" value="Bacteria"/>
</dbReference>
<proteinExistence type="predicted"/>
<dbReference type="AlphaFoldDB" id="A0A1V0GTI3"/>
<dbReference type="RefSeq" id="WP_028719953.1">
    <property type="nucleotide sequence ID" value="NZ_CAWMZI010000001.1"/>
</dbReference>
<name>A0A1V0GTI3_9RHOB</name>
<evidence type="ECO:0000313" key="2">
    <source>
        <dbReference type="Proteomes" id="UP000191257"/>
    </source>
</evidence>